<dbReference type="OrthoDB" id="9793083at2"/>
<evidence type="ECO:0000313" key="1">
    <source>
        <dbReference type="EMBL" id="GAD18736.1"/>
    </source>
</evidence>
<protein>
    <submittedName>
        <fullName evidence="1">Carboxymuconolactone decarboxylase Related Protein</fullName>
    </submittedName>
</protein>
<dbReference type="EMBL" id="BASD01000009">
    <property type="protein sequence ID" value="GAD18736.1"/>
    <property type="molecule type" value="Genomic_DNA"/>
</dbReference>
<dbReference type="Gene3D" id="1.20.1290.10">
    <property type="entry name" value="AhpD-like"/>
    <property type="match status" value="1"/>
</dbReference>
<reference evidence="1 2" key="1">
    <citation type="journal article" date="2013" name="Genome Announc.">
        <title>Draft Genome Sequence of Helicobacter fennelliae Strain MRY12-0050, Isolated from a Bacteremia Patient.</title>
        <authorList>
            <person name="Rimbara E."/>
            <person name="Matsui M."/>
            <person name="Mori S."/>
            <person name="Suzuki S."/>
            <person name="Suzuki M."/>
            <person name="Kim H."/>
            <person name="Sekizuka T."/>
            <person name="Kuroda M."/>
            <person name="Shibayama K."/>
        </authorList>
    </citation>
    <scope>NUCLEOTIDE SEQUENCE [LARGE SCALE GENOMIC DNA]</scope>
    <source>
        <strain evidence="1 2">MRY12-0050</strain>
    </source>
</reference>
<dbReference type="STRING" id="1325130.HFN_2148"/>
<dbReference type="SUPFAM" id="SSF69118">
    <property type="entry name" value="AhpD-like"/>
    <property type="match status" value="1"/>
</dbReference>
<name>T1D0J7_9HELI</name>
<proteinExistence type="predicted"/>
<evidence type="ECO:0000313" key="2">
    <source>
        <dbReference type="Proteomes" id="UP000018143"/>
    </source>
</evidence>
<dbReference type="AlphaFoldDB" id="T1D0J7"/>
<keyword evidence="2" id="KW-1185">Reference proteome</keyword>
<dbReference type="eggNOG" id="COG0599">
    <property type="taxonomic scope" value="Bacteria"/>
</dbReference>
<comment type="caution">
    <text evidence="1">The sequence shown here is derived from an EMBL/GenBank/DDBJ whole genome shotgun (WGS) entry which is preliminary data.</text>
</comment>
<dbReference type="RefSeq" id="WP_023947574.1">
    <property type="nucleotide sequence ID" value="NZ_BASD01000009.1"/>
</dbReference>
<dbReference type="Proteomes" id="UP000018143">
    <property type="component" value="Unassembled WGS sequence"/>
</dbReference>
<dbReference type="InterPro" id="IPR029032">
    <property type="entry name" value="AhpD-like"/>
</dbReference>
<accession>T1D0J7</accession>
<organism evidence="1 2">
    <name type="scientific">Helicobacter fennelliae MRY12-0050</name>
    <dbReference type="NCBI Taxonomy" id="1325130"/>
    <lineage>
        <taxon>Bacteria</taxon>
        <taxon>Pseudomonadati</taxon>
        <taxon>Campylobacterota</taxon>
        <taxon>Epsilonproteobacteria</taxon>
        <taxon>Campylobacterales</taxon>
        <taxon>Helicobacteraceae</taxon>
        <taxon>Helicobacter</taxon>
    </lineage>
</organism>
<sequence length="200" mass="21629">MSRFFTTKEGKHATQSTKTQGVFKTSAKIASFSLLASPLILAEASAQDSKCASHAANTKGASMPQNSPNSLFDTQDFHALTQSDPEFIANMRYFVESEVAQASSHIDSPTRAKISLAATLGAQSTSLFSALLDSMLIAESSQKDAQNTPHITPIETKEIIYQATHYIGLVKSLEFLKLCNAIFKAKGIKLPLESQGKITR</sequence>
<gene>
    <name evidence="1" type="ORF">HFN_2148</name>
</gene>